<dbReference type="KEGG" id="hoh:Hoch_1708"/>
<proteinExistence type="predicted"/>
<feature type="compositionally biased region" description="Low complexity" evidence="1">
    <location>
        <begin position="37"/>
        <end position="49"/>
    </location>
</feature>
<dbReference type="eggNOG" id="COG3391">
    <property type="taxonomic scope" value="Bacteria"/>
</dbReference>
<feature type="compositionally biased region" description="Low complexity" evidence="1">
    <location>
        <begin position="57"/>
        <end position="67"/>
    </location>
</feature>
<feature type="signal peptide" evidence="2">
    <location>
        <begin position="1"/>
        <end position="25"/>
    </location>
</feature>
<evidence type="ECO:0000313" key="3">
    <source>
        <dbReference type="EMBL" id="ACY14258.1"/>
    </source>
</evidence>
<evidence type="ECO:0000256" key="1">
    <source>
        <dbReference type="SAM" id="MobiDB-lite"/>
    </source>
</evidence>
<evidence type="ECO:0000313" key="4">
    <source>
        <dbReference type="Proteomes" id="UP000001880"/>
    </source>
</evidence>
<dbReference type="Gene3D" id="2.130.10.10">
    <property type="entry name" value="YVTN repeat-like/Quinoprotein amine dehydrogenase"/>
    <property type="match status" value="3"/>
</dbReference>
<keyword evidence="4" id="KW-1185">Reference proteome</keyword>
<evidence type="ECO:0008006" key="5">
    <source>
        <dbReference type="Google" id="ProtNLM"/>
    </source>
</evidence>
<dbReference type="InterPro" id="IPR015943">
    <property type="entry name" value="WD40/YVTN_repeat-like_dom_sf"/>
</dbReference>
<sequence length="765" mass="79326">MRQGITRWTLRASLWAGTAAIALLAACSDDTPPPADPDAGAPDAAVPDATPEPLPDAAPDASPVADAGPPPGDGGAGDGGVEPPGPPAVNVVFPPSAATLTRGASLALRGTALPEVAALQVAGVEATLLGDGAWEAEVALTPGDNALALAAEDADGAPLPVPAALNVRYQPELLSRAEDMIIDREANRAYLRAQVAPPAELGLWTVDLATGEASILGSADVGSGPWTRYWGAMALDAARSRLLLADPPSDRIVSLDLATGERVVLSPADAEYGPAFGTARDMVIDEPHNRALFTDNSVDALFAMDLSTGQRTILSDNSHPGPSLINPGALVYDAANDRALVAHCVADGDGDEADCDLLAVDLSSGARTVFDVVAHQLENVVDMALDLERGRLITVRDDHWELRSVALDTGETEVLSSNPVGAGLSFERPEALALAPDGERVLVLSREHNAIVAVAPDTGERAVEYGFFLGAGVPMGVPQAITLEPTGNSLLLAHERTSSSSRITRVDIASGLRTAVSEPGVHEGPWLYEVVGMAYDSGRDEALVVIDDFGVRAMAVDRDTGVRRALAGPDDGTGTAIYEPTAIAYDPVFDRAIVAMGDSTSGSLVELRLDDLSRRVLADGSNELPDEPIALVMAPSGGWAYVLHAENMLSAVSLDSGEVTVVSDAVTGSGPPLYFPRAIAWQSQPERLLVLGWHTEGGSYSVFAVDPSTGDRTELGGALTGVGAPISSAVAMAFDESADIVWVSDRVLGIVALDLRSGDRVTVSR</sequence>
<dbReference type="HOGENOM" id="CLU_397814_0_0_7"/>
<reference evidence="3 4" key="1">
    <citation type="journal article" date="2010" name="Stand. Genomic Sci.">
        <title>Complete genome sequence of Haliangium ochraceum type strain (SMP-2).</title>
        <authorList>
            <consortium name="US DOE Joint Genome Institute (JGI-PGF)"/>
            <person name="Ivanova N."/>
            <person name="Daum C."/>
            <person name="Lang E."/>
            <person name="Abt B."/>
            <person name="Kopitz M."/>
            <person name="Saunders E."/>
            <person name="Lapidus A."/>
            <person name="Lucas S."/>
            <person name="Glavina Del Rio T."/>
            <person name="Nolan M."/>
            <person name="Tice H."/>
            <person name="Copeland A."/>
            <person name="Cheng J.F."/>
            <person name="Chen F."/>
            <person name="Bruce D."/>
            <person name="Goodwin L."/>
            <person name="Pitluck S."/>
            <person name="Mavromatis K."/>
            <person name="Pati A."/>
            <person name="Mikhailova N."/>
            <person name="Chen A."/>
            <person name="Palaniappan K."/>
            <person name="Land M."/>
            <person name="Hauser L."/>
            <person name="Chang Y.J."/>
            <person name="Jeffries C.D."/>
            <person name="Detter J.C."/>
            <person name="Brettin T."/>
            <person name="Rohde M."/>
            <person name="Goker M."/>
            <person name="Bristow J."/>
            <person name="Markowitz V."/>
            <person name="Eisen J.A."/>
            <person name="Hugenholtz P."/>
            <person name="Kyrpides N.C."/>
            <person name="Klenk H.P."/>
        </authorList>
    </citation>
    <scope>NUCLEOTIDE SEQUENCE [LARGE SCALE GENOMIC DNA]</scope>
    <source>
        <strain evidence="4">DSM 14365 / CIP 107738 / JCM 11303 / AJ 13395 / SMP-2</strain>
    </source>
</reference>
<protein>
    <recommendedName>
        <fullName evidence="5">IPT/TIG domain-containing protein</fullName>
    </recommendedName>
</protein>
<dbReference type="RefSeq" id="WP_012826866.1">
    <property type="nucleotide sequence ID" value="NC_013440.1"/>
</dbReference>
<dbReference type="SUPFAM" id="SSF101898">
    <property type="entry name" value="NHL repeat"/>
    <property type="match status" value="2"/>
</dbReference>
<dbReference type="AlphaFoldDB" id="D0LX11"/>
<feature type="compositionally biased region" description="Gly residues" evidence="1">
    <location>
        <begin position="73"/>
        <end position="82"/>
    </location>
</feature>
<dbReference type="OrthoDB" id="5702412at2"/>
<organism evidence="3 4">
    <name type="scientific">Haliangium ochraceum (strain DSM 14365 / JCM 11303 / SMP-2)</name>
    <dbReference type="NCBI Taxonomy" id="502025"/>
    <lineage>
        <taxon>Bacteria</taxon>
        <taxon>Pseudomonadati</taxon>
        <taxon>Myxococcota</taxon>
        <taxon>Polyangia</taxon>
        <taxon>Haliangiales</taxon>
        <taxon>Kofleriaceae</taxon>
        <taxon>Haliangium</taxon>
    </lineage>
</organism>
<dbReference type="EMBL" id="CP001804">
    <property type="protein sequence ID" value="ACY14258.1"/>
    <property type="molecule type" value="Genomic_DNA"/>
</dbReference>
<dbReference type="Proteomes" id="UP000001880">
    <property type="component" value="Chromosome"/>
</dbReference>
<dbReference type="STRING" id="502025.Hoch_1708"/>
<feature type="chain" id="PRO_5003010554" description="IPT/TIG domain-containing protein" evidence="2">
    <location>
        <begin position="26"/>
        <end position="765"/>
    </location>
</feature>
<gene>
    <name evidence="3" type="ordered locus">Hoch_1708</name>
</gene>
<dbReference type="PROSITE" id="PS51257">
    <property type="entry name" value="PROKAR_LIPOPROTEIN"/>
    <property type="match status" value="1"/>
</dbReference>
<dbReference type="Gene3D" id="2.60.40.10">
    <property type="entry name" value="Immunoglobulins"/>
    <property type="match status" value="1"/>
</dbReference>
<dbReference type="InterPro" id="IPR013783">
    <property type="entry name" value="Ig-like_fold"/>
</dbReference>
<evidence type="ECO:0000256" key="2">
    <source>
        <dbReference type="SAM" id="SignalP"/>
    </source>
</evidence>
<name>D0LX11_HALO1</name>
<accession>D0LX11</accession>
<feature type="region of interest" description="Disordered" evidence="1">
    <location>
        <begin position="29"/>
        <end position="90"/>
    </location>
</feature>
<keyword evidence="2" id="KW-0732">Signal</keyword>